<keyword evidence="2 5" id="KW-0812">Transmembrane</keyword>
<sequence>MSTARLALRAGRSRGHIELRQSVTNGGDLFNHLLWPALMLIALWFLRDRPFGPALLPSILGMNTAMAMVSMSQHLVADRDDGTLLRARAIPNGMLSYLTGKLISVTGGLLLDLAIFLIPALFLVHGLTTDRPAAWLTLLAMVTLGLTATLPTGAILGTVFATPRSQGILTLPVLAVIGISGIFYPLAALPGWLQGIAQTFPIYWLGLGMRSALLPAAAVTTEIGDSWRHPQTIAVLLTWTVIGLLTAPAILRRSRL</sequence>
<feature type="transmembrane region" description="Helical" evidence="5">
    <location>
        <begin position="167"/>
        <end position="189"/>
    </location>
</feature>
<evidence type="ECO:0000256" key="4">
    <source>
        <dbReference type="ARBA" id="ARBA00023136"/>
    </source>
</evidence>
<feature type="transmembrane region" description="Helical" evidence="5">
    <location>
        <begin position="102"/>
        <end position="124"/>
    </location>
</feature>
<proteinExistence type="predicted"/>
<protein>
    <submittedName>
        <fullName evidence="7">Transport permease protein</fullName>
    </submittedName>
</protein>
<feature type="transmembrane region" description="Helical" evidence="5">
    <location>
        <begin position="29"/>
        <end position="47"/>
    </location>
</feature>
<feature type="domain" description="ABC-2 type transporter transmembrane" evidence="6">
    <location>
        <begin position="22"/>
        <end position="213"/>
    </location>
</feature>
<dbReference type="EMBL" id="BOMY01000033">
    <property type="protein sequence ID" value="GIF22254.1"/>
    <property type="molecule type" value="Genomic_DNA"/>
</dbReference>
<keyword evidence="4 5" id="KW-0472">Membrane</keyword>
<dbReference type="GO" id="GO:0140359">
    <property type="term" value="F:ABC-type transporter activity"/>
    <property type="evidence" value="ECO:0007669"/>
    <property type="project" value="InterPro"/>
</dbReference>
<dbReference type="InterPro" id="IPR052902">
    <property type="entry name" value="ABC-2_transporter"/>
</dbReference>
<dbReference type="Pfam" id="PF01061">
    <property type="entry name" value="ABC2_membrane"/>
    <property type="match status" value="1"/>
</dbReference>
<gene>
    <name evidence="7" type="ORF">Ate02nite_49840</name>
</gene>
<reference evidence="7" key="1">
    <citation type="submission" date="2021-01" db="EMBL/GenBank/DDBJ databases">
        <title>Whole genome shotgun sequence of Actinoplanes tereljensis NBRC 105297.</title>
        <authorList>
            <person name="Komaki H."/>
            <person name="Tamura T."/>
        </authorList>
    </citation>
    <scope>NUCLEOTIDE SEQUENCE</scope>
    <source>
        <strain evidence="7">NBRC 105297</strain>
    </source>
</reference>
<feature type="transmembrane region" description="Helical" evidence="5">
    <location>
        <begin position="201"/>
        <end position="220"/>
    </location>
</feature>
<dbReference type="AlphaFoldDB" id="A0A919NNR2"/>
<keyword evidence="8" id="KW-1185">Reference proteome</keyword>
<evidence type="ECO:0000259" key="6">
    <source>
        <dbReference type="Pfam" id="PF01061"/>
    </source>
</evidence>
<comment type="subcellular location">
    <subcellularLocation>
        <location evidence="1">Membrane</location>
        <topology evidence="1">Multi-pass membrane protein</topology>
    </subcellularLocation>
</comment>
<dbReference type="Proteomes" id="UP000623608">
    <property type="component" value="Unassembled WGS sequence"/>
</dbReference>
<comment type="caution">
    <text evidence="7">The sequence shown here is derived from an EMBL/GenBank/DDBJ whole genome shotgun (WGS) entry which is preliminary data.</text>
</comment>
<evidence type="ECO:0000256" key="2">
    <source>
        <dbReference type="ARBA" id="ARBA00022692"/>
    </source>
</evidence>
<dbReference type="PANTHER" id="PTHR43027:SF1">
    <property type="entry name" value="DOXORUBICIN RESISTANCE ABC TRANSPORTER PERMEASE PROTEIN DRRC-RELATED"/>
    <property type="match status" value="1"/>
</dbReference>
<feature type="transmembrane region" description="Helical" evidence="5">
    <location>
        <begin position="232"/>
        <end position="251"/>
    </location>
</feature>
<accession>A0A919NNR2</accession>
<evidence type="ECO:0000313" key="8">
    <source>
        <dbReference type="Proteomes" id="UP000623608"/>
    </source>
</evidence>
<feature type="transmembrane region" description="Helical" evidence="5">
    <location>
        <begin position="136"/>
        <end position="161"/>
    </location>
</feature>
<dbReference type="InterPro" id="IPR013525">
    <property type="entry name" value="ABC2_TM"/>
</dbReference>
<dbReference type="GO" id="GO:0016020">
    <property type="term" value="C:membrane"/>
    <property type="evidence" value="ECO:0007669"/>
    <property type="project" value="UniProtKB-SubCell"/>
</dbReference>
<evidence type="ECO:0000256" key="5">
    <source>
        <dbReference type="SAM" id="Phobius"/>
    </source>
</evidence>
<name>A0A919NNR2_9ACTN</name>
<organism evidence="7 8">
    <name type="scientific">Paractinoplanes tereljensis</name>
    <dbReference type="NCBI Taxonomy" id="571912"/>
    <lineage>
        <taxon>Bacteria</taxon>
        <taxon>Bacillati</taxon>
        <taxon>Actinomycetota</taxon>
        <taxon>Actinomycetes</taxon>
        <taxon>Micromonosporales</taxon>
        <taxon>Micromonosporaceae</taxon>
        <taxon>Paractinoplanes</taxon>
    </lineage>
</organism>
<evidence type="ECO:0000256" key="1">
    <source>
        <dbReference type="ARBA" id="ARBA00004141"/>
    </source>
</evidence>
<keyword evidence="3 5" id="KW-1133">Transmembrane helix</keyword>
<dbReference type="RefSeq" id="WP_239147658.1">
    <property type="nucleotide sequence ID" value="NZ_BOMY01000033.1"/>
</dbReference>
<evidence type="ECO:0000256" key="3">
    <source>
        <dbReference type="ARBA" id="ARBA00022989"/>
    </source>
</evidence>
<evidence type="ECO:0000313" key="7">
    <source>
        <dbReference type="EMBL" id="GIF22254.1"/>
    </source>
</evidence>
<dbReference type="PANTHER" id="PTHR43027">
    <property type="entry name" value="DOXORUBICIN RESISTANCE ABC TRANSPORTER PERMEASE PROTEIN DRRC-RELATED"/>
    <property type="match status" value="1"/>
</dbReference>